<dbReference type="Proteomes" id="UP000321058">
    <property type="component" value="Unassembled WGS sequence"/>
</dbReference>
<dbReference type="GO" id="GO:0046872">
    <property type="term" value="F:metal ion binding"/>
    <property type="evidence" value="ECO:0007669"/>
    <property type="project" value="UniProtKB-KW"/>
</dbReference>
<dbReference type="RefSeq" id="WP_147157073.1">
    <property type="nucleotide sequence ID" value="NZ_BKAJ01000255.1"/>
</dbReference>
<sequence length="229" mass="24452">MAPLVIFDCDGVLVDSELLEHGVDAELLGPLGYAASPQELLQRFVGIARTDMYEAVFAELGREMPRGLLDEREKRVWQRCHSDLRTVPGVEEALEALRRRPKCVASSSIPAKLQLKLESTGLARHFAPYVFSTALVARGKPAPDIYLHAAQAVGHAANDCIVVEDSPHGIAGAKAAGMRAIGFTGGSHATPSLAIELRLAGAVLVVDHMDDLPKAIESVVVEMPGAGYP</sequence>
<dbReference type="PANTHER" id="PTHR46193:SF10">
    <property type="entry name" value="6-PHOSPHOGLUCONATE PHOSPHATASE"/>
    <property type="match status" value="1"/>
</dbReference>
<dbReference type="NCBIfam" id="TIGR01509">
    <property type="entry name" value="HAD-SF-IA-v3"/>
    <property type="match status" value="1"/>
</dbReference>
<proteinExistence type="inferred from homology"/>
<dbReference type="AlphaFoldDB" id="A0A512NS69"/>
<dbReference type="InterPro" id="IPR023198">
    <property type="entry name" value="PGP-like_dom2"/>
</dbReference>
<keyword evidence="6" id="KW-1185">Reference proteome</keyword>
<dbReference type="EMBL" id="BKAJ01000255">
    <property type="protein sequence ID" value="GEP61787.1"/>
    <property type="molecule type" value="Genomic_DNA"/>
</dbReference>
<dbReference type="InterPro" id="IPR023214">
    <property type="entry name" value="HAD_sf"/>
</dbReference>
<comment type="similarity">
    <text evidence="2">Belongs to the HAD-like hydrolase superfamily. CbbY/CbbZ/Gph/YieH family.</text>
</comment>
<dbReference type="OrthoDB" id="9797743at2"/>
<reference evidence="5 6" key="1">
    <citation type="submission" date="2019-07" db="EMBL/GenBank/DDBJ databases">
        <title>Whole genome shotgun sequence of Reyranella soli NBRC 108950.</title>
        <authorList>
            <person name="Hosoyama A."/>
            <person name="Uohara A."/>
            <person name="Ohji S."/>
            <person name="Ichikawa N."/>
        </authorList>
    </citation>
    <scope>NUCLEOTIDE SEQUENCE [LARGE SCALE GENOMIC DNA]</scope>
    <source>
        <strain evidence="5 6">NBRC 108950</strain>
    </source>
</reference>
<gene>
    <name evidence="5" type="ORF">RSO01_89530</name>
</gene>
<keyword evidence="5" id="KW-0378">Hydrolase</keyword>
<dbReference type="PANTHER" id="PTHR46193">
    <property type="entry name" value="6-PHOSPHOGLUCONATE PHOSPHATASE"/>
    <property type="match status" value="1"/>
</dbReference>
<dbReference type="SFLD" id="SFLDG01129">
    <property type="entry name" value="C1.5:_HAD__Beta-PGM__Phosphata"/>
    <property type="match status" value="1"/>
</dbReference>
<keyword evidence="4" id="KW-0460">Magnesium</keyword>
<protein>
    <submittedName>
        <fullName evidence="5">Hydrolase</fullName>
    </submittedName>
</protein>
<accession>A0A512NS69</accession>
<evidence type="ECO:0000256" key="4">
    <source>
        <dbReference type="ARBA" id="ARBA00022842"/>
    </source>
</evidence>
<keyword evidence="3" id="KW-0479">Metal-binding</keyword>
<name>A0A512NS69_9HYPH</name>
<dbReference type="Gene3D" id="3.40.50.1000">
    <property type="entry name" value="HAD superfamily/HAD-like"/>
    <property type="match status" value="1"/>
</dbReference>
<evidence type="ECO:0000256" key="2">
    <source>
        <dbReference type="ARBA" id="ARBA00006171"/>
    </source>
</evidence>
<dbReference type="SFLD" id="SFLDG01135">
    <property type="entry name" value="C1.5.6:_HAD__Beta-PGM__Phospha"/>
    <property type="match status" value="1"/>
</dbReference>
<dbReference type="Gene3D" id="1.10.150.240">
    <property type="entry name" value="Putative phosphatase, domain 2"/>
    <property type="match status" value="1"/>
</dbReference>
<dbReference type="SFLD" id="SFLDS00003">
    <property type="entry name" value="Haloacid_Dehalogenase"/>
    <property type="match status" value="1"/>
</dbReference>
<dbReference type="SUPFAM" id="SSF56784">
    <property type="entry name" value="HAD-like"/>
    <property type="match status" value="1"/>
</dbReference>
<comment type="caution">
    <text evidence="5">The sequence shown here is derived from an EMBL/GenBank/DDBJ whole genome shotgun (WGS) entry which is preliminary data.</text>
</comment>
<dbReference type="Pfam" id="PF00702">
    <property type="entry name" value="Hydrolase"/>
    <property type="match status" value="1"/>
</dbReference>
<evidence type="ECO:0000256" key="1">
    <source>
        <dbReference type="ARBA" id="ARBA00001946"/>
    </source>
</evidence>
<dbReference type="InterPro" id="IPR006439">
    <property type="entry name" value="HAD-SF_hydro_IA"/>
</dbReference>
<organism evidence="5 6">
    <name type="scientific">Reyranella soli</name>
    <dbReference type="NCBI Taxonomy" id="1230389"/>
    <lineage>
        <taxon>Bacteria</taxon>
        <taxon>Pseudomonadati</taxon>
        <taxon>Pseudomonadota</taxon>
        <taxon>Alphaproteobacteria</taxon>
        <taxon>Hyphomicrobiales</taxon>
        <taxon>Reyranellaceae</taxon>
        <taxon>Reyranella</taxon>
    </lineage>
</organism>
<dbReference type="GO" id="GO:0016787">
    <property type="term" value="F:hydrolase activity"/>
    <property type="evidence" value="ECO:0007669"/>
    <property type="project" value="UniProtKB-KW"/>
</dbReference>
<evidence type="ECO:0000256" key="3">
    <source>
        <dbReference type="ARBA" id="ARBA00022723"/>
    </source>
</evidence>
<evidence type="ECO:0000313" key="5">
    <source>
        <dbReference type="EMBL" id="GEP61787.1"/>
    </source>
</evidence>
<dbReference type="InterPro" id="IPR036412">
    <property type="entry name" value="HAD-like_sf"/>
</dbReference>
<comment type="cofactor">
    <cofactor evidence="1">
        <name>Mg(2+)</name>
        <dbReference type="ChEBI" id="CHEBI:18420"/>
    </cofactor>
</comment>
<dbReference type="InterPro" id="IPR051600">
    <property type="entry name" value="Beta-PGM-like"/>
</dbReference>
<evidence type="ECO:0000313" key="6">
    <source>
        <dbReference type="Proteomes" id="UP000321058"/>
    </source>
</evidence>